<evidence type="ECO:0000256" key="9">
    <source>
        <dbReference type="ARBA" id="ARBA00022982"/>
    </source>
</evidence>
<proteinExistence type="inferred from homology"/>
<keyword evidence="6 16" id="KW-0812">Transmembrane</keyword>
<keyword evidence="10 16" id="KW-1133">Transmembrane helix</keyword>
<dbReference type="EMBL" id="QUAB01000046">
    <property type="protein sequence ID" value="REJ04605.1"/>
    <property type="molecule type" value="Genomic_DNA"/>
</dbReference>
<dbReference type="EC" id="7.1.1.9" evidence="3"/>
<keyword evidence="9" id="KW-0249">Electron transport</keyword>
<dbReference type="OrthoDB" id="9781261at2"/>
<keyword evidence="12 16" id="KW-0472">Membrane</keyword>
<evidence type="ECO:0000256" key="4">
    <source>
        <dbReference type="ARBA" id="ARBA00022448"/>
    </source>
</evidence>
<dbReference type="InterPro" id="IPR014222">
    <property type="entry name" value="Cyt_c_oxidase_su2"/>
</dbReference>
<dbReference type="PROSITE" id="PS00078">
    <property type="entry name" value="COX2"/>
    <property type="match status" value="1"/>
</dbReference>
<keyword evidence="4" id="KW-0813">Transport</keyword>
<comment type="caution">
    <text evidence="18">The sequence shown here is derived from an EMBL/GenBank/DDBJ whole genome shotgun (WGS) entry which is preliminary data.</text>
</comment>
<dbReference type="Gene3D" id="1.10.287.90">
    <property type="match status" value="1"/>
</dbReference>
<dbReference type="Gene3D" id="2.60.40.420">
    <property type="entry name" value="Cupredoxins - blue copper proteins"/>
    <property type="match status" value="1"/>
</dbReference>
<feature type="transmembrane region" description="Helical" evidence="16">
    <location>
        <begin position="59"/>
        <end position="80"/>
    </location>
</feature>
<gene>
    <name evidence="18" type="primary">coxB</name>
    <name evidence="18" type="ORF">DY023_14290</name>
</gene>
<dbReference type="PROSITE" id="PS51257">
    <property type="entry name" value="PROKAR_LIPOPROTEIN"/>
    <property type="match status" value="1"/>
</dbReference>
<protein>
    <recommendedName>
        <fullName evidence="3">cytochrome-c oxidase</fullName>
        <ecNumber evidence="3">7.1.1.9</ecNumber>
    </recommendedName>
    <alternativeName>
        <fullName evidence="14">Cytochrome aa3 subunit 2</fullName>
    </alternativeName>
</protein>
<keyword evidence="19" id="KW-1185">Reference proteome</keyword>
<keyword evidence="5" id="KW-0679">Respiratory chain</keyword>
<evidence type="ECO:0000259" key="17">
    <source>
        <dbReference type="PROSITE" id="PS50857"/>
    </source>
</evidence>
<dbReference type="Proteomes" id="UP000262172">
    <property type="component" value="Unassembled WGS sequence"/>
</dbReference>
<evidence type="ECO:0000256" key="2">
    <source>
        <dbReference type="ARBA" id="ARBA00007866"/>
    </source>
</evidence>
<dbReference type="InterPro" id="IPR045187">
    <property type="entry name" value="CcO_II"/>
</dbReference>
<evidence type="ECO:0000256" key="7">
    <source>
        <dbReference type="ARBA" id="ARBA00022723"/>
    </source>
</evidence>
<dbReference type="InterPro" id="IPR008972">
    <property type="entry name" value="Cupredoxin"/>
</dbReference>
<evidence type="ECO:0000256" key="15">
    <source>
        <dbReference type="ARBA" id="ARBA00047816"/>
    </source>
</evidence>
<reference evidence="18 19" key="1">
    <citation type="submission" date="2018-08" db="EMBL/GenBank/DDBJ databases">
        <title>Isolation, diversity and antifungal activity of Actinobacteria from cow dung.</title>
        <authorList>
            <person name="Ling L."/>
        </authorList>
    </citation>
    <scope>NUCLEOTIDE SEQUENCE [LARGE SCALE GENOMIC DNA]</scope>
    <source>
        <strain evidence="18 19">NEAU-LLE</strain>
    </source>
</reference>
<dbReference type="PROSITE" id="PS50857">
    <property type="entry name" value="COX2_CUA"/>
    <property type="match status" value="1"/>
</dbReference>
<evidence type="ECO:0000256" key="1">
    <source>
        <dbReference type="ARBA" id="ARBA00004141"/>
    </source>
</evidence>
<evidence type="ECO:0000256" key="12">
    <source>
        <dbReference type="ARBA" id="ARBA00023136"/>
    </source>
</evidence>
<evidence type="ECO:0000256" key="5">
    <source>
        <dbReference type="ARBA" id="ARBA00022660"/>
    </source>
</evidence>
<dbReference type="PANTHER" id="PTHR22888">
    <property type="entry name" value="CYTOCHROME C OXIDASE, SUBUNIT II"/>
    <property type="match status" value="1"/>
</dbReference>
<dbReference type="GO" id="GO:0005507">
    <property type="term" value="F:copper ion binding"/>
    <property type="evidence" value="ECO:0007669"/>
    <property type="project" value="InterPro"/>
</dbReference>
<evidence type="ECO:0000256" key="6">
    <source>
        <dbReference type="ARBA" id="ARBA00022692"/>
    </source>
</evidence>
<comment type="subcellular location">
    <subcellularLocation>
        <location evidence="1">Membrane</location>
        <topology evidence="1">Multi-pass membrane protein</topology>
    </subcellularLocation>
</comment>
<evidence type="ECO:0000256" key="14">
    <source>
        <dbReference type="ARBA" id="ARBA00031399"/>
    </source>
</evidence>
<dbReference type="NCBIfam" id="TIGR02866">
    <property type="entry name" value="CoxB"/>
    <property type="match status" value="1"/>
</dbReference>
<dbReference type="InterPro" id="IPR001505">
    <property type="entry name" value="Copper_CuA"/>
</dbReference>
<feature type="transmembrane region" description="Helical" evidence="16">
    <location>
        <begin position="101"/>
        <end position="119"/>
    </location>
</feature>
<comment type="similarity">
    <text evidence="2">Belongs to the cytochrome c oxidase subunit 2 family.</text>
</comment>
<evidence type="ECO:0000256" key="13">
    <source>
        <dbReference type="ARBA" id="ARBA00024688"/>
    </source>
</evidence>
<evidence type="ECO:0000256" key="16">
    <source>
        <dbReference type="SAM" id="Phobius"/>
    </source>
</evidence>
<evidence type="ECO:0000256" key="10">
    <source>
        <dbReference type="ARBA" id="ARBA00022989"/>
    </source>
</evidence>
<feature type="domain" description="Cytochrome oxidase subunit II copper A binding" evidence="17">
    <location>
        <begin position="131"/>
        <end position="266"/>
    </location>
</feature>
<keyword evidence="7" id="KW-0479">Metal-binding</keyword>
<dbReference type="PANTHER" id="PTHR22888:SF9">
    <property type="entry name" value="CYTOCHROME C OXIDASE SUBUNIT 2"/>
    <property type="match status" value="1"/>
</dbReference>
<evidence type="ECO:0000256" key="8">
    <source>
        <dbReference type="ARBA" id="ARBA00022967"/>
    </source>
</evidence>
<dbReference type="RefSeq" id="WP_116243003.1">
    <property type="nucleotide sequence ID" value="NZ_QUAB01000046.1"/>
</dbReference>
<dbReference type="InterPro" id="IPR036257">
    <property type="entry name" value="Cyt_c_oxidase_su2_TM_sf"/>
</dbReference>
<dbReference type="SUPFAM" id="SSF81464">
    <property type="entry name" value="Cytochrome c oxidase subunit II-like, transmembrane region"/>
    <property type="match status" value="1"/>
</dbReference>
<evidence type="ECO:0000256" key="11">
    <source>
        <dbReference type="ARBA" id="ARBA00023008"/>
    </source>
</evidence>
<comment type="catalytic activity">
    <reaction evidence="15">
        <text>4 Fe(II)-[cytochrome c] + O2 + 8 H(+)(in) = 4 Fe(III)-[cytochrome c] + 2 H2O + 4 H(+)(out)</text>
        <dbReference type="Rhea" id="RHEA:11436"/>
        <dbReference type="Rhea" id="RHEA-COMP:10350"/>
        <dbReference type="Rhea" id="RHEA-COMP:14399"/>
        <dbReference type="ChEBI" id="CHEBI:15377"/>
        <dbReference type="ChEBI" id="CHEBI:15378"/>
        <dbReference type="ChEBI" id="CHEBI:15379"/>
        <dbReference type="ChEBI" id="CHEBI:29033"/>
        <dbReference type="ChEBI" id="CHEBI:29034"/>
        <dbReference type="EC" id="7.1.1.9"/>
    </reaction>
</comment>
<dbReference type="GO" id="GO:0042773">
    <property type="term" value="P:ATP synthesis coupled electron transport"/>
    <property type="evidence" value="ECO:0007669"/>
    <property type="project" value="TreeGrafter"/>
</dbReference>
<evidence type="ECO:0000313" key="18">
    <source>
        <dbReference type="EMBL" id="REJ04605.1"/>
    </source>
</evidence>
<keyword evidence="18" id="KW-0560">Oxidoreductase</keyword>
<dbReference type="Pfam" id="PF00116">
    <property type="entry name" value="COX2"/>
    <property type="match status" value="1"/>
</dbReference>
<evidence type="ECO:0000256" key="3">
    <source>
        <dbReference type="ARBA" id="ARBA00012949"/>
    </source>
</evidence>
<name>A0A371NSK6_9MICO</name>
<dbReference type="SUPFAM" id="SSF49503">
    <property type="entry name" value="Cupredoxins"/>
    <property type="match status" value="1"/>
</dbReference>
<comment type="function">
    <text evidence="13">Subunits I and II form the functional core of the enzyme complex. Electrons originating in cytochrome c are transferred via heme a and Cu(A) to the binuclear center formed by heme a3 and Cu(B).</text>
</comment>
<dbReference type="GO" id="GO:0004129">
    <property type="term" value="F:cytochrome-c oxidase activity"/>
    <property type="evidence" value="ECO:0007669"/>
    <property type="project" value="UniProtKB-EC"/>
</dbReference>
<dbReference type="GO" id="GO:0016491">
    <property type="term" value="F:oxidoreductase activity"/>
    <property type="evidence" value="ECO:0007669"/>
    <property type="project" value="UniProtKB-KW"/>
</dbReference>
<evidence type="ECO:0000313" key="19">
    <source>
        <dbReference type="Proteomes" id="UP000262172"/>
    </source>
</evidence>
<keyword evidence="11" id="KW-0186">Copper</keyword>
<dbReference type="PRINTS" id="PR01166">
    <property type="entry name" value="CYCOXIDASEII"/>
</dbReference>
<sequence>MPSKRRLRWVAIPLGIVTAIVLAGCSVSERNGFLPGFVEGGTAATNQTERVSSLWVNSWIVLLAVGIITWGLMGWALAVYRRRKGQTGLPVQLRYNMPIEILYTVIPLIFIMGMFFFTARDQTEIETQWTDPDVEVTAIAKQWAWDFQYDGEEKDNSDAVWTMGVQAQPDEAGDIDRDALPTLVLPVDQKVKIDLQSRDVIHSFWIIDFLYKKDMYIGKDNSWSFIPTRIGEYDGKCAELCGEYHSMMLFNVKVVSQADYEEYLDTLRDKGNTGDITDAYDRLSNLPGTGSNSGAKEEE</sequence>
<accession>A0A371NSK6</accession>
<dbReference type="GO" id="GO:0016020">
    <property type="term" value="C:membrane"/>
    <property type="evidence" value="ECO:0007669"/>
    <property type="project" value="UniProtKB-SubCell"/>
</dbReference>
<dbReference type="InterPro" id="IPR002429">
    <property type="entry name" value="CcO_II-like_C"/>
</dbReference>
<dbReference type="AlphaFoldDB" id="A0A371NSK6"/>
<organism evidence="18 19">
    <name type="scientific">Microbacterium bovistercoris</name>
    <dbReference type="NCBI Taxonomy" id="2293570"/>
    <lineage>
        <taxon>Bacteria</taxon>
        <taxon>Bacillati</taxon>
        <taxon>Actinomycetota</taxon>
        <taxon>Actinomycetes</taxon>
        <taxon>Micrococcales</taxon>
        <taxon>Microbacteriaceae</taxon>
        <taxon>Microbacterium</taxon>
    </lineage>
</organism>
<keyword evidence="8" id="KW-1278">Translocase</keyword>